<reference evidence="6 7" key="1">
    <citation type="submission" date="2024-04" db="EMBL/GenBank/DDBJ databases">
        <title>Dissimilatory iodate-reducing microorganisms contribute to the enrichment of iodine in groundwater.</title>
        <authorList>
            <person name="Jiang Z."/>
        </authorList>
    </citation>
    <scope>NUCLEOTIDE SEQUENCE [LARGE SCALE GENOMIC DNA]</scope>
    <source>
        <strain evidence="6 7">NCP973</strain>
        <plasmid evidence="6 7">unnamed1</plasmid>
    </source>
</reference>
<evidence type="ECO:0000256" key="3">
    <source>
        <dbReference type="ARBA" id="ARBA00023125"/>
    </source>
</evidence>
<keyword evidence="7" id="KW-1185">Reference proteome</keyword>
<dbReference type="InterPro" id="IPR050090">
    <property type="entry name" value="Tyrosine_recombinase_XerCD"/>
</dbReference>
<accession>A0ABZ2XN19</accession>
<dbReference type="InterPro" id="IPR013762">
    <property type="entry name" value="Integrase-like_cat_sf"/>
</dbReference>
<dbReference type="Proteomes" id="UP001479520">
    <property type="component" value="Plasmid unnamed1"/>
</dbReference>
<dbReference type="Pfam" id="PF00589">
    <property type="entry name" value="Phage_integrase"/>
    <property type="match status" value="1"/>
</dbReference>
<feature type="domain" description="Tyr recombinase" evidence="5">
    <location>
        <begin position="154"/>
        <end position="323"/>
    </location>
</feature>
<dbReference type="PANTHER" id="PTHR30349:SF64">
    <property type="entry name" value="PROPHAGE INTEGRASE INTD-RELATED"/>
    <property type="match status" value="1"/>
</dbReference>
<name>A0ABZ2XN19_9RHOO</name>
<evidence type="ECO:0000259" key="5">
    <source>
        <dbReference type="PROSITE" id="PS51898"/>
    </source>
</evidence>
<dbReference type="CDD" id="cd00796">
    <property type="entry name" value="INT_Rci_Hp1_C"/>
    <property type="match status" value="1"/>
</dbReference>
<keyword evidence="2" id="KW-0229">DNA integration</keyword>
<organism evidence="6 7">
    <name type="scientific">Azonexus hydrophilus</name>
    <dbReference type="NCBI Taxonomy" id="418702"/>
    <lineage>
        <taxon>Bacteria</taxon>
        <taxon>Pseudomonadati</taxon>
        <taxon>Pseudomonadota</taxon>
        <taxon>Betaproteobacteria</taxon>
        <taxon>Rhodocyclales</taxon>
        <taxon>Azonexaceae</taxon>
        <taxon>Azonexus</taxon>
    </lineage>
</organism>
<dbReference type="EMBL" id="CP151407">
    <property type="protein sequence ID" value="WZJ23332.1"/>
    <property type="molecule type" value="Genomic_DNA"/>
</dbReference>
<protein>
    <submittedName>
        <fullName evidence="6">Site-specific integrase</fullName>
    </submittedName>
</protein>
<sequence length="339" mass="39469">MALFKRGKTWWVDFTTPAGERVRETSGSRDRNQAQEYHDKLKAEAWRVFKLGDRPDHTWDEAAHRWLLEKKHLRSYKNTKVVIAWWHQHFRGKLLRDITRETIQIALDTKAGIWAPGTIKRNLEILGAILHRAADEWEWLDRVPKRPQAPKVQRRIRWLTPAEMQRLLQHLPEATAEMARFALATGLRRNNVLRLEWSQVDTARRVCWIYGDQAKAGKDIHVSLNETALAVLERQRGKHERFVFVGKRGKPQTQIYAEGWRAALKAAGIENFRWHDLRHTWASWLAQEGTPLHVLQEMGGWADYGMVLRYAHLSPERFATHASVVDQKMNVTISAQPGA</sequence>
<dbReference type="PANTHER" id="PTHR30349">
    <property type="entry name" value="PHAGE INTEGRASE-RELATED"/>
    <property type="match status" value="1"/>
</dbReference>
<dbReference type="RefSeq" id="WP_341744671.1">
    <property type="nucleotide sequence ID" value="NZ_CP151407.1"/>
</dbReference>
<dbReference type="Gene3D" id="1.10.150.130">
    <property type="match status" value="1"/>
</dbReference>
<dbReference type="PROSITE" id="PS51898">
    <property type="entry name" value="TYR_RECOMBINASE"/>
    <property type="match status" value="1"/>
</dbReference>
<comment type="similarity">
    <text evidence="1">Belongs to the 'phage' integrase family.</text>
</comment>
<gene>
    <name evidence="6" type="ORF">AADV58_18145</name>
</gene>
<dbReference type="InterPro" id="IPR010998">
    <property type="entry name" value="Integrase_recombinase_N"/>
</dbReference>
<dbReference type="SUPFAM" id="SSF56349">
    <property type="entry name" value="DNA breaking-rejoining enzymes"/>
    <property type="match status" value="1"/>
</dbReference>
<geneLocation type="plasmid" evidence="6 7">
    <name>unnamed1</name>
</geneLocation>
<evidence type="ECO:0000256" key="2">
    <source>
        <dbReference type="ARBA" id="ARBA00022908"/>
    </source>
</evidence>
<keyword evidence="4" id="KW-0233">DNA recombination</keyword>
<dbReference type="Gene3D" id="1.10.443.10">
    <property type="entry name" value="Intergrase catalytic core"/>
    <property type="match status" value="1"/>
</dbReference>
<evidence type="ECO:0000256" key="4">
    <source>
        <dbReference type="ARBA" id="ARBA00023172"/>
    </source>
</evidence>
<evidence type="ECO:0000256" key="1">
    <source>
        <dbReference type="ARBA" id="ARBA00008857"/>
    </source>
</evidence>
<evidence type="ECO:0000313" key="6">
    <source>
        <dbReference type="EMBL" id="WZJ23332.1"/>
    </source>
</evidence>
<proteinExistence type="inferred from homology"/>
<dbReference type="InterPro" id="IPR002104">
    <property type="entry name" value="Integrase_catalytic"/>
</dbReference>
<keyword evidence="3" id="KW-0238">DNA-binding</keyword>
<evidence type="ECO:0000313" key="7">
    <source>
        <dbReference type="Proteomes" id="UP001479520"/>
    </source>
</evidence>
<keyword evidence="6" id="KW-0614">Plasmid</keyword>
<dbReference type="InterPro" id="IPR011010">
    <property type="entry name" value="DNA_brk_join_enz"/>
</dbReference>